<dbReference type="EMBL" id="DF847929">
    <property type="protein sequence ID" value="GAT52793.1"/>
    <property type="molecule type" value="Genomic_DNA"/>
</dbReference>
<evidence type="ECO:0000256" key="1">
    <source>
        <dbReference type="SAM" id="MobiDB-lite"/>
    </source>
</evidence>
<proteinExistence type="predicted"/>
<sequence>MQQLAPKLSPLDSEGGRKKRKKKRNVRRGDHRAETVGVGIGNGRKGPLGFRLDDNDAMILESLLESEPFTRIAGFSNSILLNFAPRLHAYYETTMDALFNWDPRLRRIFRRGTSVFPSCTFNFGPQTVTVPHLDLLNLAWGWCFITALGNFDPNKGGHLILWDLKRFIRFPPGATIAIPSALLRHSNVQIQQDETRYSFTQFAAGGLFRFVENGSSSTGRSRSRSPE</sequence>
<feature type="region of interest" description="Disordered" evidence="1">
    <location>
        <begin position="1"/>
        <end position="38"/>
    </location>
</feature>
<gene>
    <name evidence="2" type="ORF">MCHLO_09812</name>
</gene>
<dbReference type="Gene3D" id="3.60.130.30">
    <property type="match status" value="1"/>
</dbReference>
<protein>
    <recommendedName>
        <fullName evidence="4">Prolyl 4-hydroxylase alpha subunit Fe(2+) 2OG dioxygenase domain-containing protein</fullName>
    </recommendedName>
</protein>
<reference evidence="2" key="1">
    <citation type="submission" date="2014-09" db="EMBL/GenBank/DDBJ databases">
        <title>Genome sequence of the luminous mushroom Mycena chlorophos for searching fungal bioluminescence genes.</title>
        <authorList>
            <person name="Tanaka Y."/>
            <person name="Kasuga D."/>
            <person name="Oba Y."/>
            <person name="Hase S."/>
            <person name="Sato K."/>
            <person name="Oba Y."/>
            <person name="Sakakibara Y."/>
        </authorList>
    </citation>
    <scope>NUCLEOTIDE SEQUENCE</scope>
</reference>
<evidence type="ECO:0008006" key="4">
    <source>
        <dbReference type="Google" id="ProtNLM"/>
    </source>
</evidence>
<keyword evidence="3" id="KW-1185">Reference proteome</keyword>
<name>A0ABQ0LNW6_MYCCL</name>
<dbReference type="Proteomes" id="UP000815677">
    <property type="component" value="Unassembled WGS sequence"/>
</dbReference>
<evidence type="ECO:0000313" key="2">
    <source>
        <dbReference type="EMBL" id="GAT52793.1"/>
    </source>
</evidence>
<accession>A0ABQ0LNW6</accession>
<organism evidence="2 3">
    <name type="scientific">Mycena chlorophos</name>
    <name type="common">Agaric fungus</name>
    <name type="synonym">Agaricus chlorophos</name>
    <dbReference type="NCBI Taxonomy" id="658473"/>
    <lineage>
        <taxon>Eukaryota</taxon>
        <taxon>Fungi</taxon>
        <taxon>Dikarya</taxon>
        <taxon>Basidiomycota</taxon>
        <taxon>Agaricomycotina</taxon>
        <taxon>Agaricomycetes</taxon>
        <taxon>Agaricomycetidae</taxon>
        <taxon>Agaricales</taxon>
        <taxon>Marasmiineae</taxon>
        <taxon>Mycenaceae</taxon>
        <taxon>Mycena</taxon>
    </lineage>
</organism>
<evidence type="ECO:0000313" key="3">
    <source>
        <dbReference type="Proteomes" id="UP000815677"/>
    </source>
</evidence>
<feature type="compositionally biased region" description="Basic residues" evidence="1">
    <location>
        <begin position="17"/>
        <end position="26"/>
    </location>
</feature>